<dbReference type="GO" id="GO:0003918">
    <property type="term" value="F:DNA topoisomerase type II (double strand cut, ATP-hydrolyzing) activity"/>
    <property type="evidence" value="ECO:0007669"/>
    <property type="project" value="InterPro"/>
</dbReference>
<dbReference type="InterPro" id="IPR002205">
    <property type="entry name" value="Topo_IIA_dom_A"/>
</dbReference>
<dbReference type="GO" id="GO:0005737">
    <property type="term" value="C:cytoplasm"/>
    <property type="evidence" value="ECO:0007669"/>
    <property type="project" value="TreeGrafter"/>
</dbReference>
<gene>
    <name evidence="6" type="ORF">LSALG_LOCUS19700</name>
</gene>
<dbReference type="Pfam" id="PF00521">
    <property type="entry name" value="DNA_topoisoIV"/>
    <property type="match status" value="1"/>
</dbReference>
<proteinExistence type="inferred from homology"/>
<protein>
    <recommendedName>
        <fullName evidence="5">Topo IIA-type catalytic domain-containing protein</fullName>
    </recommendedName>
</protein>
<dbReference type="AlphaFoldDB" id="A0AA35YTQ3"/>
<evidence type="ECO:0000256" key="3">
    <source>
        <dbReference type="ARBA" id="ARBA00023125"/>
    </source>
</evidence>
<dbReference type="Gene3D" id="3.90.199.10">
    <property type="entry name" value="Topoisomerase II, domain 5"/>
    <property type="match status" value="1"/>
</dbReference>
<dbReference type="GO" id="GO:0006265">
    <property type="term" value="P:DNA topological change"/>
    <property type="evidence" value="ECO:0007669"/>
    <property type="project" value="InterPro"/>
</dbReference>
<dbReference type="PANTHER" id="PTHR43493:SF5">
    <property type="entry name" value="DNA GYRASE SUBUNIT A, CHLOROPLASTIC_MITOCHONDRIAL"/>
    <property type="match status" value="1"/>
</dbReference>
<dbReference type="InterPro" id="IPR013758">
    <property type="entry name" value="Topo_IIA_A/C_ab"/>
</dbReference>
<dbReference type="GO" id="GO:0003677">
    <property type="term" value="F:DNA binding"/>
    <property type="evidence" value="ECO:0007669"/>
    <property type="project" value="UniProtKB-KW"/>
</dbReference>
<evidence type="ECO:0000313" key="6">
    <source>
        <dbReference type="EMBL" id="CAI9279929.1"/>
    </source>
</evidence>
<dbReference type="SUPFAM" id="SSF56719">
    <property type="entry name" value="Type II DNA topoisomerase"/>
    <property type="match status" value="1"/>
</dbReference>
<dbReference type="Gene3D" id="3.30.1360.40">
    <property type="match status" value="1"/>
</dbReference>
<evidence type="ECO:0000259" key="5">
    <source>
        <dbReference type="Pfam" id="PF00521"/>
    </source>
</evidence>
<evidence type="ECO:0000256" key="2">
    <source>
        <dbReference type="ARBA" id="ARBA00023029"/>
    </source>
</evidence>
<keyword evidence="4" id="KW-0413">Isomerase</keyword>
<keyword evidence="3" id="KW-0238">DNA-binding</keyword>
<dbReference type="GO" id="GO:0005524">
    <property type="term" value="F:ATP binding"/>
    <property type="evidence" value="ECO:0007669"/>
    <property type="project" value="InterPro"/>
</dbReference>
<evidence type="ECO:0000256" key="4">
    <source>
        <dbReference type="ARBA" id="ARBA00023235"/>
    </source>
</evidence>
<dbReference type="Proteomes" id="UP001177003">
    <property type="component" value="Chromosome 4"/>
</dbReference>
<dbReference type="EMBL" id="OX465080">
    <property type="protein sequence ID" value="CAI9279929.1"/>
    <property type="molecule type" value="Genomic_DNA"/>
</dbReference>
<keyword evidence="2" id="KW-0799">Topoisomerase</keyword>
<feature type="domain" description="Topo IIA-type catalytic" evidence="5">
    <location>
        <begin position="49"/>
        <end position="188"/>
    </location>
</feature>
<name>A0AA35YTQ3_LACSI</name>
<accession>A0AA35YTQ3</accession>
<dbReference type="InterPro" id="IPR050220">
    <property type="entry name" value="Type_II_DNA_Topoisomerases"/>
</dbReference>
<dbReference type="GO" id="GO:0009330">
    <property type="term" value="C:DNA topoisomerase type II (double strand cut, ATP-hydrolyzing) complex"/>
    <property type="evidence" value="ECO:0007669"/>
    <property type="project" value="TreeGrafter"/>
</dbReference>
<reference evidence="6" key="1">
    <citation type="submission" date="2023-04" db="EMBL/GenBank/DDBJ databases">
        <authorList>
            <person name="Vijverberg K."/>
            <person name="Xiong W."/>
            <person name="Schranz E."/>
        </authorList>
    </citation>
    <scope>NUCLEOTIDE SEQUENCE</scope>
</reference>
<evidence type="ECO:0000313" key="7">
    <source>
        <dbReference type="Proteomes" id="UP001177003"/>
    </source>
</evidence>
<keyword evidence="7" id="KW-1185">Reference proteome</keyword>
<dbReference type="InterPro" id="IPR013760">
    <property type="entry name" value="Topo_IIA-like_dom_sf"/>
</dbReference>
<sequence length="193" mass="22777">MCIQTCFGSSMYNQIQVYNIGELEKRKRLLLLEKSYLLHMRMLSLITLKEMIVLMLKCMQLKKDVMLQKLLEYMARPDFPTGGIIMGVLCQRKDKDISIRFQNNVHYNCSKRGYLYEYHIVHNGTHITYMNYQTNKSSLVKKIVELIQNKTGNKYIVTELKRWADPPIILNNLYCYTALQSSFSFIMFRCSVV</sequence>
<dbReference type="PANTHER" id="PTHR43493">
    <property type="entry name" value="DNA GYRASE/TOPOISOMERASE SUBUNIT A"/>
    <property type="match status" value="1"/>
</dbReference>
<evidence type="ECO:0000256" key="1">
    <source>
        <dbReference type="ARBA" id="ARBA00008263"/>
    </source>
</evidence>
<organism evidence="6 7">
    <name type="scientific">Lactuca saligna</name>
    <name type="common">Willowleaf lettuce</name>
    <dbReference type="NCBI Taxonomy" id="75948"/>
    <lineage>
        <taxon>Eukaryota</taxon>
        <taxon>Viridiplantae</taxon>
        <taxon>Streptophyta</taxon>
        <taxon>Embryophyta</taxon>
        <taxon>Tracheophyta</taxon>
        <taxon>Spermatophyta</taxon>
        <taxon>Magnoliopsida</taxon>
        <taxon>eudicotyledons</taxon>
        <taxon>Gunneridae</taxon>
        <taxon>Pentapetalae</taxon>
        <taxon>asterids</taxon>
        <taxon>campanulids</taxon>
        <taxon>Asterales</taxon>
        <taxon>Asteraceae</taxon>
        <taxon>Cichorioideae</taxon>
        <taxon>Cichorieae</taxon>
        <taxon>Lactucinae</taxon>
        <taxon>Lactuca</taxon>
    </lineage>
</organism>
<comment type="similarity">
    <text evidence="1">Belongs to the type II topoisomerase GyrA/ParC subunit family.</text>
</comment>